<dbReference type="InterPro" id="IPR027417">
    <property type="entry name" value="P-loop_NTPase"/>
</dbReference>
<dbReference type="Gene3D" id="3.40.50.300">
    <property type="entry name" value="P-loop containing nucleotide triphosphate hydrolases"/>
    <property type="match status" value="1"/>
</dbReference>
<dbReference type="GO" id="GO:0016887">
    <property type="term" value="F:ATP hydrolysis activity"/>
    <property type="evidence" value="ECO:0007669"/>
    <property type="project" value="InterPro"/>
</dbReference>
<feature type="domain" description="Bacterial type II secretion system protein E" evidence="3">
    <location>
        <begin position="199"/>
        <end position="213"/>
    </location>
</feature>
<organism evidence="4 5">
    <name type="scientific">Pararhodospirillum oryzae</name>
    <dbReference type="NCBI Taxonomy" id="478448"/>
    <lineage>
        <taxon>Bacteria</taxon>
        <taxon>Pseudomonadati</taxon>
        <taxon>Pseudomonadota</taxon>
        <taxon>Alphaproteobacteria</taxon>
        <taxon>Rhodospirillales</taxon>
        <taxon>Rhodospirillaceae</taxon>
        <taxon>Pararhodospirillum</taxon>
    </lineage>
</organism>
<name>A0A512H7X0_9PROT</name>
<comment type="caution">
    <text evidence="4">The sequence shown here is derived from an EMBL/GenBank/DDBJ whole genome shotgun (WGS) entry which is preliminary data.</text>
</comment>
<gene>
    <name evidence="4" type="ORF">ROR02_16870</name>
</gene>
<evidence type="ECO:0000256" key="2">
    <source>
        <dbReference type="SAM" id="MobiDB-lite"/>
    </source>
</evidence>
<dbReference type="SUPFAM" id="SSF52540">
    <property type="entry name" value="P-loop containing nucleoside triphosphate hydrolases"/>
    <property type="match status" value="1"/>
</dbReference>
<reference evidence="4 5" key="1">
    <citation type="submission" date="2019-07" db="EMBL/GenBank/DDBJ databases">
        <title>Whole genome shotgun sequence of Rhodospirillum oryzae NBRC 107573.</title>
        <authorList>
            <person name="Hosoyama A."/>
            <person name="Uohara A."/>
            <person name="Ohji S."/>
            <person name="Ichikawa N."/>
        </authorList>
    </citation>
    <scope>NUCLEOTIDE SEQUENCE [LARGE SCALE GENOMIC DNA]</scope>
    <source>
        <strain evidence="4 5">NBRC 107573</strain>
    </source>
</reference>
<evidence type="ECO:0000313" key="5">
    <source>
        <dbReference type="Proteomes" id="UP000321567"/>
    </source>
</evidence>
<sequence>MSVALPEDLALLLALARARSASDLHLGAGAPPHLRRNGTLIPLESGPIPSESLESFLGRLLDDQTRARLEHDGEVDAVIADTPGGRVRVWAGRSESGPVLVVRLLPPLVPTLEDLHAPFAVRGLAGLREGLVLLTGTAGAGKTTTQAALVDAINRAGGRHVMSVEDPVEIRHVPLGGPITQRQVGRDTESLAQGLRSALRADPDVLVVGEVRDGETLGLALQAAGSGLLVLATLHAPSAPGAVERVLSLFPLERRESAREALAGCLAAAVHQRLLPARNEGRVACFSVMLGTTAVRAAIRDGQERQLGALMDIGRGQGMLPADDDFARLRDSELLPPETREDEATGNTARLRTGRV</sequence>
<dbReference type="PANTHER" id="PTHR30486:SF6">
    <property type="entry name" value="TYPE IV PILUS RETRACTATION ATPASE PILT"/>
    <property type="match status" value="1"/>
</dbReference>
<dbReference type="Proteomes" id="UP000321567">
    <property type="component" value="Unassembled WGS sequence"/>
</dbReference>
<dbReference type="PANTHER" id="PTHR30486">
    <property type="entry name" value="TWITCHING MOTILITY PROTEIN PILT"/>
    <property type="match status" value="1"/>
</dbReference>
<feature type="region of interest" description="Disordered" evidence="2">
    <location>
        <begin position="337"/>
        <end position="356"/>
    </location>
</feature>
<dbReference type="InterPro" id="IPR050921">
    <property type="entry name" value="T4SS_GSP_E_ATPase"/>
</dbReference>
<proteinExistence type="inferred from homology"/>
<keyword evidence="5" id="KW-1185">Reference proteome</keyword>
<evidence type="ECO:0000313" key="4">
    <source>
        <dbReference type="EMBL" id="GEO81556.1"/>
    </source>
</evidence>
<evidence type="ECO:0000256" key="1">
    <source>
        <dbReference type="ARBA" id="ARBA00006611"/>
    </source>
</evidence>
<dbReference type="Pfam" id="PF00437">
    <property type="entry name" value="T2SSE"/>
    <property type="match status" value="1"/>
</dbReference>
<dbReference type="EMBL" id="BJZO01000040">
    <property type="protein sequence ID" value="GEO81556.1"/>
    <property type="molecule type" value="Genomic_DNA"/>
</dbReference>
<dbReference type="InterPro" id="IPR001482">
    <property type="entry name" value="T2SS/T4SS_dom"/>
</dbReference>
<dbReference type="PROSITE" id="PS00662">
    <property type="entry name" value="T2SP_E"/>
    <property type="match status" value="1"/>
</dbReference>
<accession>A0A512H7X0</accession>
<evidence type="ECO:0000259" key="3">
    <source>
        <dbReference type="PROSITE" id="PS00662"/>
    </source>
</evidence>
<dbReference type="Gene3D" id="3.30.450.90">
    <property type="match status" value="1"/>
</dbReference>
<protein>
    <submittedName>
        <fullName evidence="4">Type II secretion system protein E</fullName>
    </submittedName>
</protein>
<dbReference type="AlphaFoldDB" id="A0A512H7X0"/>
<dbReference type="RefSeq" id="WP_170245032.1">
    <property type="nucleotide sequence ID" value="NZ_BJZO01000040.1"/>
</dbReference>
<comment type="similarity">
    <text evidence="1">Belongs to the GSP E family.</text>
</comment>